<keyword evidence="4 12" id="KW-0813">Transport</keyword>
<reference evidence="14" key="1">
    <citation type="submission" date="2018-02" db="EMBL/GenBank/DDBJ databases">
        <title>Resolving the psyllid tree of life: Phylogenomic analysis of the superfamily Psylloidea (Hemiptera).</title>
        <authorList>
            <person name="Percy D.M."/>
            <person name="Sveinsson S."/>
            <person name="Lemmon A.R."/>
            <person name="Lemmon E.M."/>
            <person name="Ouvrard D."/>
            <person name="Burckhardt D."/>
        </authorList>
    </citation>
    <scope>NUCLEOTIDE SEQUENCE</scope>
    <source>
        <strain evidence="14">DP2.idba.212_circ</strain>
    </source>
</reference>
<keyword evidence="5 12" id="KW-0138">CF(0)</keyword>
<name>A0A344A2S6_9HEMI</name>
<keyword evidence="10 12" id="KW-0496">Mitochondrion</keyword>
<evidence type="ECO:0000256" key="4">
    <source>
        <dbReference type="ARBA" id="ARBA00022448"/>
    </source>
</evidence>
<evidence type="ECO:0000256" key="11">
    <source>
        <dbReference type="ARBA" id="ARBA00023136"/>
    </source>
</evidence>
<keyword evidence="6 12" id="KW-0812">Transmembrane</keyword>
<dbReference type="GO" id="GO:0015078">
    <property type="term" value="F:proton transmembrane transporter activity"/>
    <property type="evidence" value="ECO:0007669"/>
    <property type="project" value="InterPro"/>
</dbReference>
<evidence type="ECO:0000256" key="10">
    <source>
        <dbReference type="ARBA" id="ARBA00023128"/>
    </source>
</evidence>
<evidence type="ECO:0000256" key="6">
    <source>
        <dbReference type="ARBA" id="ARBA00022692"/>
    </source>
</evidence>
<gene>
    <name evidence="14" type="primary">atp8</name>
</gene>
<sequence>MPQMSPMPWIFLLIMTILSLFVLCSYIFFYTQKVKLIPSKFLSNKFLIKW</sequence>
<keyword evidence="9 12" id="KW-0406">Ion transport</keyword>
<evidence type="ECO:0000256" key="8">
    <source>
        <dbReference type="ARBA" id="ARBA00022989"/>
    </source>
</evidence>
<keyword evidence="7 12" id="KW-0375">Hydrogen ion transport</keyword>
<dbReference type="GO" id="GO:0015986">
    <property type="term" value="P:proton motive force-driven ATP synthesis"/>
    <property type="evidence" value="ECO:0007669"/>
    <property type="project" value="InterPro"/>
</dbReference>
<proteinExistence type="inferred from homology"/>
<evidence type="ECO:0000256" key="9">
    <source>
        <dbReference type="ARBA" id="ARBA00023065"/>
    </source>
</evidence>
<dbReference type="RefSeq" id="YP_009501986.1">
    <property type="nucleotide sequence ID" value="NC_038141.1"/>
</dbReference>
<evidence type="ECO:0000313" key="14">
    <source>
        <dbReference type="EMBL" id="AWU49067.1"/>
    </source>
</evidence>
<evidence type="ECO:0000256" key="3">
    <source>
        <dbReference type="ARBA" id="ARBA00011291"/>
    </source>
</evidence>
<feature type="transmembrane region" description="Helical" evidence="13">
    <location>
        <begin position="6"/>
        <end position="30"/>
    </location>
</feature>
<dbReference type="EMBL" id="MG989237">
    <property type="protein sequence ID" value="AWU49067.1"/>
    <property type="molecule type" value="Genomic_DNA"/>
</dbReference>
<dbReference type="Pfam" id="PF00895">
    <property type="entry name" value="ATP-synt_8"/>
    <property type="match status" value="1"/>
</dbReference>
<comment type="subcellular location">
    <subcellularLocation>
        <location evidence="1 12">Mitochondrion membrane</location>
        <topology evidence="1 12">Single-pass membrane protein</topology>
    </subcellularLocation>
</comment>
<accession>A0A344A2S6</accession>
<evidence type="ECO:0000256" key="5">
    <source>
        <dbReference type="ARBA" id="ARBA00022547"/>
    </source>
</evidence>
<evidence type="ECO:0000256" key="13">
    <source>
        <dbReference type="SAM" id="Phobius"/>
    </source>
</evidence>
<evidence type="ECO:0000256" key="2">
    <source>
        <dbReference type="ARBA" id="ARBA00008892"/>
    </source>
</evidence>
<keyword evidence="8 13" id="KW-1133">Transmembrane helix</keyword>
<dbReference type="AlphaFoldDB" id="A0A344A2S6"/>
<dbReference type="InterPro" id="IPR001421">
    <property type="entry name" value="ATP8_metazoa"/>
</dbReference>
<keyword evidence="11 13" id="KW-0472">Membrane</keyword>
<dbReference type="GO" id="GO:0045259">
    <property type="term" value="C:proton-transporting ATP synthase complex"/>
    <property type="evidence" value="ECO:0007669"/>
    <property type="project" value="UniProtKB-KW"/>
</dbReference>
<dbReference type="GO" id="GO:0031966">
    <property type="term" value="C:mitochondrial membrane"/>
    <property type="evidence" value="ECO:0007669"/>
    <property type="project" value="UniProtKB-SubCell"/>
</dbReference>
<comment type="similarity">
    <text evidence="2 12">Belongs to the ATPase protein 8 family.</text>
</comment>
<geneLocation type="mitochondrion" evidence="14"/>
<dbReference type="GeneID" id="37507421"/>
<evidence type="ECO:0000256" key="1">
    <source>
        <dbReference type="ARBA" id="ARBA00004304"/>
    </source>
</evidence>
<organism evidence="14">
    <name type="scientific">Trioza anthrisci</name>
    <dbReference type="NCBI Taxonomy" id="2023874"/>
    <lineage>
        <taxon>Eukaryota</taxon>
        <taxon>Metazoa</taxon>
        <taxon>Ecdysozoa</taxon>
        <taxon>Arthropoda</taxon>
        <taxon>Hexapoda</taxon>
        <taxon>Insecta</taxon>
        <taxon>Pterygota</taxon>
        <taxon>Neoptera</taxon>
        <taxon>Paraneoptera</taxon>
        <taxon>Hemiptera</taxon>
        <taxon>Sternorrhyncha</taxon>
        <taxon>Psylloidea</taxon>
        <taxon>Triozidae</taxon>
        <taxon>Trioza</taxon>
    </lineage>
</organism>
<evidence type="ECO:0000256" key="12">
    <source>
        <dbReference type="RuleBase" id="RU003661"/>
    </source>
</evidence>
<protein>
    <recommendedName>
        <fullName evidence="12">ATP synthase complex subunit 8</fullName>
    </recommendedName>
</protein>
<comment type="subunit">
    <text evidence="3">F-type ATPases have 2 components, CF(1) - the catalytic core - and CF(0) - the membrane proton channel.</text>
</comment>
<evidence type="ECO:0000256" key="7">
    <source>
        <dbReference type="ARBA" id="ARBA00022781"/>
    </source>
</evidence>